<dbReference type="EMBL" id="QPFP01000110">
    <property type="protein sequence ID" value="TEB21440.1"/>
    <property type="molecule type" value="Genomic_DNA"/>
</dbReference>
<dbReference type="Proteomes" id="UP000298030">
    <property type="component" value="Unassembled WGS sequence"/>
</dbReference>
<feature type="compositionally biased region" description="Polar residues" evidence="3">
    <location>
        <begin position="157"/>
        <end position="179"/>
    </location>
</feature>
<reference evidence="4 5" key="1">
    <citation type="journal article" date="2019" name="Nat. Ecol. Evol.">
        <title>Megaphylogeny resolves global patterns of mushroom evolution.</title>
        <authorList>
            <person name="Varga T."/>
            <person name="Krizsan K."/>
            <person name="Foldi C."/>
            <person name="Dima B."/>
            <person name="Sanchez-Garcia M."/>
            <person name="Sanchez-Ramirez S."/>
            <person name="Szollosi G.J."/>
            <person name="Szarkandi J.G."/>
            <person name="Papp V."/>
            <person name="Albert L."/>
            <person name="Andreopoulos W."/>
            <person name="Angelini C."/>
            <person name="Antonin V."/>
            <person name="Barry K.W."/>
            <person name="Bougher N.L."/>
            <person name="Buchanan P."/>
            <person name="Buyck B."/>
            <person name="Bense V."/>
            <person name="Catcheside P."/>
            <person name="Chovatia M."/>
            <person name="Cooper J."/>
            <person name="Damon W."/>
            <person name="Desjardin D."/>
            <person name="Finy P."/>
            <person name="Geml J."/>
            <person name="Haridas S."/>
            <person name="Hughes K."/>
            <person name="Justo A."/>
            <person name="Karasinski D."/>
            <person name="Kautmanova I."/>
            <person name="Kiss B."/>
            <person name="Kocsube S."/>
            <person name="Kotiranta H."/>
            <person name="LaButti K.M."/>
            <person name="Lechner B.E."/>
            <person name="Liimatainen K."/>
            <person name="Lipzen A."/>
            <person name="Lukacs Z."/>
            <person name="Mihaltcheva S."/>
            <person name="Morgado L.N."/>
            <person name="Niskanen T."/>
            <person name="Noordeloos M.E."/>
            <person name="Ohm R.A."/>
            <person name="Ortiz-Santana B."/>
            <person name="Ovrebo C."/>
            <person name="Racz N."/>
            <person name="Riley R."/>
            <person name="Savchenko A."/>
            <person name="Shiryaev A."/>
            <person name="Soop K."/>
            <person name="Spirin V."/>
            <person name="Szebenyi C."/>
            <person name="Tomsovsky M."/>
            <person name="Tulloss R.E."/>
            <person name="Uehling J."/>
            <person name="Grigoriev I.V."/>
            <person name="Vagvolgyi C."/>
            <person name="Papp T."/>
            <person name="Martin F.M."/>
            <person name="Miettinen O."/>
            <person name="Hibbett D.S."/>
            <person name="Nagy L.G."/>
        </authorList>
    </citation>
    <scope>NUCLEOTIDE SEQUENCE [LARGE SCALE GENOMIC DNA]</scope>
    <source>
        <strain evidence="4 5">FP101781</strain>
    </source>
</reference>
<dbReference type="STRING" id="71717.A0A4Y7SHS3"/>
<evidence type="ECO:0000256" key="2">
    <source>
        <dbReference type="ARBA" id="ARBA00022737"/>
    </source>
</evidence>
<accession>A0A4Y7SHS3</accession>
<dbReference type="InterPro" id="IPR015915">
    <property type="entry name" value="Kelch-typ_b-propeller"/>
</dbReference>
<proteinExistence type="predicted"/>
<keyword evidence="2" id="KW-0677">Repeat</keyword>
<dbReference type="SUPFAM" id="SSF117281">
    <property type="entry name" value="Kelch motif"/>
    <property type="match status" value="1"/>
</dbReference>
<feature type="region of interest" description="Disordered" evidence="3">
    <location>
        <begin position="1"/>
        <end position="21"/>
    </location>
</feature>
<evidence type="ECO:0000313" key="5">
    <source>
        <dbReference type="Proteomes" id="UP000298030"/>
    </source>
</evidence>
<keyword evidence="5" id="KW-1185">Reference proteome</keyword>
<feature type="compositionally biased region" description="Low complexity" evidence="3">
    <location>
        <begin position="1"/>
        <end position="15"/>
    </location>
</feature>
<evidence type="ECO:0000256" key="1">
    <source>
        <dbReference type="ARBA" id="ARBA00022441"/>
    </source>
</evidence>
<feature type="region of interest" description="Disordered" evidence="3">
    <location>
        <begin position="73"/>
        <end position="199"/>
    </location>
</feature>
<dbReference type="OrthoDB" id="10251809at2759"/>
<evidence type="ECO:0000313" key="4">
    <source>
        <dbReference type="EMBL" id="TEB21440.1"/>
    </source>
</evidence>
<gene>
    <name evidence="4" type="ORF">FA13DRAFT_1741856</name>
</gene>
<protein>
    <submittedName>
        <fullName evidence="4">Galactose oxidase</fullName>
    </submittedName>
</protein>
<dbReference type="PANTHER" id="PTHR46093">
    <property type="entry name" value="ACYL-COA-BINDING DOMAIN-CONTAINING PROTEIN 5"/>
    <property type="match status" value="1"/>
</dbReference>
<sequence>MSGRSSGTRTPPSSSQFAYPSNVYSLDEEQLYTISAALITDPDMHSTRNLDDVPEEGQSNAGMYMNRSAASSASTFHAAPGPASATIPGPAASGNGSGRSTPIPGAQGGVAQSSRPRRAASSRTMGHKASSEQLQAAPGSGNGGGGSSANGHGSVRRTGSTASGLSKSTTRLRSENQQLPRYRSIPRLPHDKEAPPAPTTGMYWSRAPAWGTMPTRQLRSLSATLVDSVVWIIGGNEDKDRSRDIYCFDTETMQWSHPDTVGDIPPPCRAHTATLVDNKKIVVYGGGLGSIYHDTVYILDVATRRWTQPAILDGPRPAERRAHTAGYYDGKLWIFGGGNGMRALDDLWTLSLGPNQHGVEGPDKKRGLKWEEMATTGRKPGRRGYHTSSFIGNKMVTVGGSDGKDCFTDIWILNLDTLAWTCIIPQPPNAVYKRLSHSATVVGSYVFIIGGHNGEEYTSDVLLLNLVSLQFEPRTIYGRPFSVRGNHATVLADSRVFLFGGFNGQTAYEDVYILDLSTYAYLPQVTSFTMDTEL</sequence>
<dbReference type="AlphaFoldDB" id="A0A4Y7SHS3"/>
<dbReference type="SUPFAM" id="SSF50965">
    <property type="entry name" value="Galactose oxidase, central domain"/>
    <property type="match status" value="1"/>
</dbReference>
<organism evidence="4 5">
    <name type="scientific">Coprinellus micaceus</name>
    <name type="common">Glistening ink-cap mushroom</name>
    <name type="synonym">Coprinus micaceus</name>
    <dbReference type="NCBI Taxonomy" id="71717"/>
    <lineage>
        <taxon>Eukaryota</taxon>
        <taxon>Fungi</taxon>
        <taxon>Dikarya</taxon>
        <taxon>Basidiomycota</taxon>
        <taxon>Agaricomycotina</taxon>
        <taxon>Agaricomycetes</taxon>
        <taxon>Agaricomycetidae</taxon>
        <taxon>Agaricales</taxon>
        <taxon>Agaricineae</taxon>
        <taxon>Psathyrellaceae</taxon>
        <taxon>Coprinellus</taxon>
    </lineage>
</organism>
<dbReference type="Gene3D" id="2.120.10.80">
    <property type="entry name" value="Kelch-type beta propeller"/>
    <property type="match status" value="2"/>
</dbReference>
<evidence type="ECO:0000256" key="3">
    <source>
        <dbReference type="SAM" id="MobiDB-lite"/>
    </source>
</evidence>
<dbReference type="InterPro" id="IPR011043">
    <property type="entry name" value="Gal_Oxase/kelch_b-propeller"/>
</dbReference>
<keyword evidence="1" id="KW-0880">Kelch repeat</keyword>
<dbReference type="Pfam" id="PF24681">
    <property type="entry name" value="Kelch_KLHDC2_KLHL20_DRC7"/>
    <property type="match status" value="1"/>
</dbReference>
<name>A0A4Y7SHS3_COPMI</name>
<dbReference type="PANTHER" id="PTHR46093:SF18">
    <property type="entry name" value="FIBRONECTIN TYPE-III DOMAIN-CONTAINING PROTEIN"/>
    <property type="match status" value="1"/>
</dbReference>
<comment type="caution">
    <text evidence="4">The sequence shown here is derived from an EMBL/GenBank/DDBJ whole genome shotgun (WGS) entry which is preliminary data.</text>
</comment>